<sequence length="477" mass="53587">MKTLLRIVAILLWSVRAWAEEPALPVGLRAEEPQLPSGLGEPAKPSATEPDLPVGLDLAEPESNGEDKEAEAGLTGVPLQMSGFAETRLGARLQNDPTQKRASIGEARAQWQAEAFLESMTLKGVADFLYDPVLDHHHIDLERGEGWLDLREANVLMRPADAVDIKLGRQILTWGTGDLLFINDLFPKDWNALMIGRDEEYLKAPSDAAKFSFFSDAVNLDLVYTPQFDADRYIDGERISYYSAGDGEVVGRNQPVRVEGRQNALQEDELALRAYRLLGPYELAAYYYRGFWKSPAGVNPGSGLYTFPELQVWGASVRGPVAGGVANAELGYYDSLEDDRGDDPWVRNSEWRALLGYERELLPELTGAMQFYVESMQDYDAFKASQPPSAYIKDAHRQVVTLRLTKLLMNQNLTLSLFNFWSPNEEDGYLRLKANYKVDDHWRVESGANVFYGEKVETFFGQLKDNSNLYVALRYGF</sequence>
<evidence type="ECO:0000256" key="2">
    <source>
        <dbReference type="SAM" id="SignalP"/>
    </source>
</evidence>
<feature type="signal peptide" evidence="2">
    <location>
        <begin position="1"/>
        <end position="19"/>
    </location>
</feature>
<feature type="region of interest" description="Disordered" evidence="1">
    <location>
        <begin position="35"/>
        <end position="74"/>
    </location>
</feature>
<keyword evidence="4" id="KW-1185">Reference proteome</keyword>
<accession>Q2SB81</accession>
<feature type="chain" id="PRO_5004215375" evidence="2">
    <location>
        <begin position="20"/>
        <end position="477"/>
    </location>
</feature>
<dbReference type="STRING" id="349521.HCH_05426"/>
<organism evidence="3 4">
    <name type="scientific">Hahella chejuensis (strain KCTC 2396)</name>
    <dbReference type="NCBI Taxonomy" id="349521"/>
    <lineage>
        <taxon>Bacteria</taxon>
        <taxon>Pseudomonadati</taxon>
        <taxon>Pseudomonadota</taxon>
        <taxon>Gammaproteobacteria</taxon>
        <taxon>Oceanospirillales</taxon>
        <taxon>Hahellaceae</taxon>
        <taxon>Hahella</taxon>
    </lineage>
</organism>
<reference evidence="3 4" key="1">
    <citation type="journal article" date="2005" name="Nucleic Acids Res.">
        <title>Genomic blueprint of Hahella chejuensis, a marine microbe producing an algicidal agent.</title>
        <authorList>
            <person name="Jeong H."/>
            <person name="Yim J.H."/>
            <person name="Lee C."/>
            <person name="Choi S.-H."/>
            <person name="Park Y.K."/>
            <person name="Yoon S.H."/>
            <person name="Hur C.-G."/>
            <person name="Kang H.-Y."/>
            <person name="Kim D."/>
            <person name="Lee H.H."/>
            <person name="Park K.H."/>
            <person name="Park S.-H."/>
            <person name="Park H.-S."/>
            <person name="Lee H.K."/>
            <person name="Oh T.K."/>
            <person name="Kim J.F."/>
        </authorList>
    </citation>
    <scope>NUCLEOTIDE SEQUENCE [LARGE SCALE GENOMIC DNA]</scope>
    <source>
        <strain evidence="3 4">KCTC 2396</strain>
    </source>
</reference>
<dbReference type="Proteomes" id="UP000000238">
    <property type="component" value="Chromosome"/>
</dbReference>
<gene>
    <name evidence="3" type="ordered locus">HCH_05426</name>
</gene>
<dbReference type="HOGENOM" id="CLU_623895_0_0_6"/>
<dbReference type="eggNOG" id="COG4773">
    <property type="taxonomic scope" value="Bacteria"/>
</dbReference>
<dbReference type="EMBL" id="CP000155">
    <property type="protein sequence ID" value="ABC32093.1"/>
    <property type="molecule type" value="Genomic_DNA"/>
</dbReference>
<dbReference type="KEGG" id="hch:HCH_05426"/>
<name>Q2SB81_HAHCH</name>
<dbReference type="InterPro" id="IPR010727">
    <property type="entry name" value="DUF1302"/>
</dbReference>
<evidence type="ECO:0000256" key="1">
    <source>
        <dbReference type="SAM" id="MobiDB-lite"/>
    </source>
</evidence>
<keyword evidence="2" id="KW-0732">Signal</keyword>
<protein>
    <submittedName>
        <fullName evidence="3">Uncharacterized protein</fullName>
    </submittedName>
</protein>
<dbReference type="RefSeq" id="WP_011399157.1">
    <property type="nucleotide sequence ID" value="NC_007645.1"/>
</dbReference>
<dbReference type="AlphaFoldDB" id="Q2SB81"/>
<proteinExistence type="predicted"/>
<dbReference type="Pfam" id="PF06980">
    <property type="entry name" value="DUF1302"/>
    <property type="match status" value="1"/>
</dbReference>
<evidence type="ECO:0000313" key="4">
    <source>
        <dbReference type="Proteomes" id="UP000000238"/>
    </source>
</evidence>
<evidence type="ECO:0000313" key="3">
    <source>
        <dbReference type="EMBL" id="ABC32093.1"/>
    </source>
</evidence>